<dbReference type="EMBL" id="FNCJ01000007">
    <property type="protein sequence ID" value="SDH11097.1"/>
    <property type="molecule type" value="Genomic_DNA"/>
</dbReference>
<dbReference type="RefSeq" id="WP_090685784.1">
    <property type="nucleotide sequence ID" value="NZ_FNCJ01000007.1"/>
</dbReference>
<sequence length="63" mass="7319">MFRTPHKNEDLRHVATSLEPSERLAAVNENKRLQAIRALGNRWLLAKDYDGHYQPELHARGAR</sequence>
<dbReference type="AlphaFoldDB" id="A0A1G7ZR93"/>
<name>A0A1G7ZR93_9BURK</name>
<gene>
    <name evidence="1" type="ORF">SAMN05216466_107138</name>
</gene>
<dbReference type="Proteomes" id="UP000199706">
    <property type="component" value="Unassembled WGS sequence"/>
</dbReference>
<protein>
    <submittedName>
        <fullName evidence="1">Uncharacterized protein</fullName>
    </submittedName>
</protein>
<organism evidence="1 2">
    <name type="scientific">Paraburkholderia phenazinium</name>
    <dbReference type="NCBI Taxonomy" id="60549"/>
    <lineage>
        <taxon>Bacteria</taxon>
        <taxon>Pseudomonadati</taxon>
        <taxon>Pseudomonadota</taxon>
        <taxon>Betaproteobacteria</taxon>
        <taxon>Burkholderiales</taxon>
        <taxon>Burkholderiaceae</taxon>
        <taxon>Paraburkholderia</taxon>
    </lineage>
</organism>
<proteinExistence type="predicted"/>
<dbReference type="OrthoDB" id="9952432at2"/>
<accession>A0A1G7ZR93</accession>
<evidence type="ECO:0000313" key="2">
    <source>
        <dbReference type="Proteomes" id="UP000199706"/>
    </source>
</evidence>
<reference evidence="1 2" key="1">
    <citation type="submission" date="2016-10" db="EMBL/GenBank/DDBJ databases">
        <authorList>
            <person name="de Groot N.N."/>
        </authorList>
    </citation>
    <scope>NUCLEOTIDE SEQUENCE [LARGE SCALE GENOMIC DNA]</scope>
    <source>
        <strain evidence="1 2">LMG 2247</strain>
    </source>
</reference>
<evidence type="ECO:0000313" key="1">
    <source>
        <dbReference type="EMBL" id="SDH11097.1"/>
    </source>
</evidence>